<proteinExistence type="predicted"/>
<dbReference type="InterPro" id="IPR026487">
    <property type="entry name" value="CHP04141"/>
</dbReference>
<reference evidence="1" key="1">
    <citation type="submission" date="2021-08" db="EMBL/GenBank/DDBJ databases">
        <authorList>
            <person name="Nwanade C."/>
            <person name="Wang M."/>
            <person name="Masoudi A."/>
            <person name="Yu Z."/>
            <person name="Liu J."/>
        </authorList>
    </citation>
    <scope>NUCLEOTIDE SEQUENCE</scope>
    <source>
        <strain evidence="1">S056</strain>
    </source>
</reference>
<dbReference type="NCBIfam" id="TIGR04141">
    <property type="entry name" value="TIGR04141 family sporadically distributed protein"/>
    <property type="match status" value="1"/>
</dbReference>
<accession>A0A9Q9LYE8</accession>
<organism evidence="1 2">
    <name type="scientific">Aliiroseovarius crassostreae</name>
    <dbReference type="NCBI Taxonomy" id="154981"/>
    <lineage>
        <taxon>Bacteria</taxon>
        <taxon>Pseudomonadati</taxon>
        <taxon>Pseudomonadota</taxon>
        <taxon>Alphaproteobacteria</taxon>
        <taxon>Rhodobacterales</taxon>
        <taxon>Paracoccaceae</taxon>
        <taxon>Aliiroseovarius</taxon>
    </lineage>
</organism>
<protein>
    <submittedName>
        <fullName evidence="1">TIGR04141 family sporadically distributed protein</fullName>
    </submittedName>
</protein>
<dbReference type="RefSeq" id="WP_259806637.1">
    <property type="nucleotide sequence ID" value="NZ_CP080776.1"/>
</dbReference>
<sequence length="558" mass="62517">MPRVKHYQFNMRLLRAGRTAATAFGPSFAPGEPRELEQRPWESIDGATLYVGQIYNNPPGWTDFIRTGSPDLPGDLFASGAGAVLFVPSGGRILAICFGHVHIALNDDAFVRQFGLKVTLNAVSREQLRSLDTATPDAVTVQKRVQTSKDSDLQAFGVDMYRDLARVAAGTPKDKDFAQFVAGKDALKVIAKDKPDQVQALCDRMLAMYLLEDYKADFSWVDRMQMVSEKDVIAQLDKKLFEALDKLRAGENADLHMSPPEIVDYTEGNQLHYNGFGSNGSDFESLSIEDYVDELNRCDFDGEVIELKEKHYISAKKDNEEKFDQKWKVYDCFIFETSLGENGNEKHYVLFAGCWYCVDQDFKAEVDEAYDALEKVNIVGPTTCLNERTLIEELVNTRDDLLKLDQQKINPKGVKYGNLEPCDFFSASREFIHLKDGHSSGSISHLWSQGVVSAEAFLTDHDFKVKLRRIVKSESDKKAGGTAFEELLPMAAQKPIRTDFKVVYGIMRKPYKDGSLGLPFFSKVSLQAAVKRLEEFGIPVALELIQKPASDAEAGEDE</sequence>
<evidence type="ECO:0000313" key="1">
    <source>
        <dbReference type="EMBL" id="UWP96527.1"/>
    </source>
</evidence>
<dbReference type="Pfam" id="PF19614">
    <property type="entry name" value="DUF6119"/>
    <property type="match status" value="1"/>
</dbReference>
<evidence type="ECO:0000313" key="2">
    <source>
        <dbReference type="Proteomes" id="UP001057991"/>
    </source>
</evidence>
<dbReference type="EMBL" id="CP080776">
    <property type="protein sequence ID" value="UWP96527.1"/>
    <property type="molecule type" value="Genomic_DNA"/>
</dbReference>
<dbReference type="AlphaFoldDB" id="A0A9Q9LYE8"/>
<name>A0A9Q9LYE8_9RHOB</name>
<gene>
    <name evidence="1" type="ORF">K3X48_06000</name>
</gene>
<dbReference type="Proteomes" id="UP001057991">
    <property type="component" value="Chromosome"/>
</dbReference>